<dbReference type="PANTHER" id="PTHR43783">
    <property type="entry name" value="UDP-N-ACETYLGLUCOSAMINE 1-CARBOXYVINYLTRANSFERASE"/>
    <property type="match status" value="1"/>
</dbReference>
<evidence type="ECO:0000256" key="13">
    <source>
        <dbReference type="HAMAP-Rule" id="MF_00111"/>
    </source>
</evidence>
<keyword evidence="4 13" id="KW-0132">Cell division</keyword>
<feature type="active site" description="Proton donor" evidence="13">
    <location>
        <position position="120"/>
    </location>
</feature>
<evidence type="ECO:0000313" key="16">
    <source>
        <dbReference type="Proteomes" id="UP000653674"/>
    </source>
</evidence>
<dbReference type="GO" id="GO:0008760">
    <property type="term" value="F:UDP-N-acetylglucosamine 1-carboxyvinyltransferase activity"/>
    <property type="evidence" value="ECO:0007669"/>
    <property type="project" value="UniProtKB-UniRule"/>
</dbReference>
<feature type="binding site" evidence="13">
    <location>
        <position position="314"/>
    </location>
    <ligand>
        <name>UDP-N-acetyl-alpha-D-glucosamine</name>
        <dbReference type="ChEBI" id="CHEBI:57705"/>
    </ligand>
</feature>
<evidence type="ECO:0000256" key="10">
    <source>
        <dbReference type="ARBA" id="ARBA00037534"/>
    </source>
</evidence>
<comment type="similarity">
    <text evidence="11 13">Belongs to the EPSP synthase family. MurA subfamily.</text>
</comment>
<feature type="binding site" evidence="13">
    <location>
        <position position="336"/>
    </location>
    <ligand>
        <name>UDP-N-acetyl-alpha-D-glucosamine</name>
        <dbReference type="ChEBI" id="CHEBI:57705"/>
    </ligand>
</feature>
<keyword evidence="5 13" id="KW-0808">Transferase</keyword>
<evidence type="ECO:0000256" key="5">
    <source>
        <dbReference type="ARBA" id="ARBA00022679"/>
    </source>
</evidence>
<dbReference type="PANTHER" id="PTHR43783:SF1">
    <property type="entry name" value="UDP-N-ACETYLGLUCOSAMINE 1-CARBOXYVINYLTRANSFERASE"/>
    <property type="match status" value="1"/>
</dbReference>
<feature type="binding site" evidence="13">
    <location>
        <position position="96"/>
    </location>
    <ligand>
        <name>UDP-N-acetyl-alpha-D-glucosamine</name>
        <dbReference type="ChEBI" id="CHEBI:57705"/>
    </ligand>
</feature>
<feature type="domain" description="Enolpyruvate transferase" evidence="14">
    <location>
        <begin position="8"/>
        <end position="431"/>
    </location>
</feature>
<dbReference type="NCBIfam" id="TIGR01072">
    <property type="entry name" value="murA"/>
    <property type="match status" value="1"/>
</dbReference>
<evidence type="ECO:0000256" key="8">
    <source>
        <dbReference type="ARBA" id="ARBA00023306"/>
    </source>
</evidence>
<dbReference type="SUPFAM" id="SSF55205">
    <property type="entry name" value="EPT/RTPC-like"/>
    <property type="match status" value="1"/>
</dbReference>
<gene>
    <name evidence="15" type="primary">murA_1</name>
    <name evidence="13" type="synonym">murA</name>
    <name evidence="15" type="ORF">Pfl04_09880</name>
</gene>
<dbReference type="AlphaFoldDB" id="A0A8J3LJP8"/>
<dbReference type="GO" id="GO:0019277">
    <property type="term" value="P:UDP-N-acetylgalactosamine biosynthetic process"/>
    <property type="evidence" value="ECO:0007669"/>
    <property type="project" value="InterPro"/>
</dbReference>
<accession>A0A8J3LJP8</accession>
<keyword evidence="9 13" id="KW-0961">Cell wall biogenesis/degradation</keyword>
<organism evidence="15 16">
    <name type="scientific">Planosporangium flavigriseum</name>
    <dbReference type="NCBI Taxonomy" id="373681"/>
    <lineage>
        <taxon>Bacteria</taxon>
        <taxon>Bacillati</taxon>
        <taxon>Actinomycetota</taxon>
        <taxon>Actinomycetes</taxon>
        <taxon>Micromonosporales</taxon>
        <taxon>Micromonosporaceae</taxon>
        <taxon>Planosporangium</taxon>
    </lineage>
</organism>
<feature type="modified residue" description="2-(S-cysteinyl)pyruvic acid O-phosphothioketal" evidence="13">
    <location>
        <position position="120"/>
    </location>
</feature>
<comment type="catalytic activity">
    <reaction evidence="12 13">
        <text>phosphoenolpyruvate + UDP-N-acetyl-alpha-D-glucosamine = UDP-N-acetyl-3-O-(1-carboxyvinyl)-alpha-D-glucosamine + phosphate</text>
        <dbReference type="Rhea" id="RHEA:18681"/>
        <dbReference type="ChEBI" id="CHEBI:43474"/>
        <dbReference type="ChEBI" id="CHEBI:57705"/>
        <dbReference type="ChEBI" id="CHEBI:58702"/>
        <dbReference type="ChEBI" id="CHEBI:68483"/>
        <dbReference type="EC" id="2.5.1.7"/>
    </reaction>
</comment>
<evidence type="ECO:0000256" key="9">
    <source>
        <dbReference type="ARBA" id="ARBA00023316"/>
    </source>
</evidence>
<dbReference type="GO" id="GO:0009252">
    <property type="term" value="P:peptidoglycan biosynthetic process"/>
    <property type="evidence" value="ECO:0007669"/>
    <property type="project" value="UniProtKB-UniRule"/>
</dbReference>
<dbReference type="InterPro" id="IPR013792">
    <property type="entry name" value="RNA3'P_cycl/enolpyr_Trfase_a/b"/>
</dbReference>
<evidence type="ECO:0000256" key="4">
    <source>
        <dbReference type="ARBA" id="ARBA00022618"/>
    </source>
</evidence>
<dbReference type="GO" id="GO:0071555">
    <property type="term" value="P:cell wall organization"/>
    <property type="evidence" value="ECO:0007669"/>
    <property type="project" value="UniProtKB-KW"/>
</dbReference>
<feature type="binding site" evidence="13">
    <location>
        <begin position="23"/>
        <end position="24"/>
    </location>
    <ligand>
        <name>phosphoenolpyruvate</name>
        <dbReference type="ChEBI" id="CHEBI:58702"/>
    </ligand>
</feature>
<dbReference type="Gene3D" id="3.65.10.10">
    <property type="entry name" value="Enolpyruvate transferase domain"/>
    <property type="match status" value="2"/>
</dbReference>
<name>A0A8J3LJP8_9ACTN</name>
<proteinExistence type="inferred from homology"/>
<evidence type="ECO:0000259" key="14">
    <source>
        <dbReference type="Pfam" id="PF00275"/>
    </source>
</evidence>
<dbReference type="InterPro" id="IPR036968">
    <property type="entry name" value="Enolpyruvate_Tfrase_sf"/>
</dbReference>
<dbReference type="Pfam" id="PF00275">
    <property type="entry name" value="EPSP_synthase"/>
    <property type="match status" value="1"/>
</dbReference>
<comment type="caution">
    <text evidence="15">The sequence shown here is derived from an EMBL/GenBank/DDBJ whole genome shotgun (WGS) entry which is preliminary data.</text>
</comment>
<dbReference type="GO" id="GO:0008360">
    <property type="term" value="P:regulation of cell shape"/>
    <property type="evidence" value="ECO:0007669"/>
    <property type="project" value="UniProtKB-KW"/>
</dbReference>
<dbReference type="GO" id="GO:0051301">
    <property type="term" value="P:cell division"/>
    <property type="evidence" value="ECO:0007669"/>
    <property type="project" value="UniProtKB-KW"/>
</dbReference>
<dbReference type="EC" id="2.5.1.7" evidence="13"/>
<dbReference type="HAMAP" id="MF_00111">
    <property type="entry name" value="MurA"/>
    <property type="match status" value="1"/>
</dbReference>
<keyword evidence="8 13" id="KW-0131">Cell cycle</keyword>
<dbReference type="UniPathway" id="UPA00219"/>
<keyword evidence="16" id="KW-1185">Reference proteome</keyword>
<evidence type="ECO:0000256" key="1">
    <source>
        <dbReference type="ARBA" id="ARBA00004496"/>
    </source>
</evidence>
<dbReference type="InterPro" id="IPR050068">
    <property type="entry name" value="MurA_subfamily"/>
</dbReference>
<keyword evidence="7 13" id="KW-0573">Peptidoglycan synthesis</keyword>
<protein>
    <recommendedName>
        <fullName evidence="13">UDP-N-acetylglucosamine 1-carboxyvinyltransferase</fullName>
        <ecNumber evidence="13">2.5.1.7</ecNumber>
    </recommendedName>
    <alternativeName>
        <fullName evidence="13">Enoylpyruvate transferase</fullName>
    </alternativeName>
    <alternativeName>
        <fullName evidence="13">UDP-N-acetylglucosamine enolpyruvyl transferase</fullName>
        <shortName evidence="13">EPT</shortName>
    </alternativeName>
</protein>
<evidence type="ECO:0000313" key="15">
    <source>
        <dbReference type="EMBL" id="GIG72584.1"/>
    </source>
</evidence>
<dbReference type="InterPro" id="IPR001986">
    <property type="entry name" value="Enolpyruvate_Tfrase_dom"/>
</dbReference>
<reference evidence="15" key="1">
    <citation type="submission" date="2021-01" db="EMBL/GenBank/DDBJ databases">
        <title>Whole genome shotgun sequence of Planosporangium flavigriseum NBRC 105377.</title>
        <authorList>
            <person name="Komaki H."/>
            <person name="Tamura T."/>
        </authorList>
    </citation>
    <scope>NUCLEOTIDE SEQUENCE</scope>
    <source>
        <strain evidence="15">NBRC 105377</strain>
    </source>
</reference>
<evidence type="ECO:0000256" key="2">
    <source>
        <dbReference type="ARBA" id="ARBA00004752"/>
    </source>
</evidence>
<dbReference type="NCBIfam" id="NF006873">
    <property type="entry name" value="PRK09369.1"/>
    <property type="match status" value="1"/>
</dbReference>
<evidence type="ECO:0000256" key="12">
    <source>
        <dbReference type="ARBA" id="ARBA00047527"/>
    </source>
</evidence>
<comment type="subcellular location">
    <subcellularLocation>
        <location evidence="1 13">Cytoplasm</location>
    </subcellularLocation>
</comment>
<keyword evidence="13" id="KW-0670">Pyruvate</keyword>
<comment type="caution">
    <text evidence="13">Lacks conserved residue(s) required for the propagation of feature annotation.</text>
</comment>
<evidence type="ECO:0000256" key="11">
    <source>
        <dbReference type="ARBA" id="ARBA00038367"/>
    </source>
</evidence>
<keyword evidence="3 13" id="KW-0963">Cytoplasm</keyword>
<keyword evidence="6 13" id="KW-0133">Cell shape</keyword>
<dbReference type="InterPro" id="IPR005750">
    <property type="entry name" value="UDP_GlcNAc_COvinyl_MurA"/>
</dbReference>
<sequence length="441" mass="47049">MNDVLVVHGGTPLHGKTRVRGAKNLVSKAMVAALLGDSPSRLFNVPAISDVEIVRGLMELHGVRVTDGADGEMVLDPTDAGEADADEINVHAGSSRIPILLCGPLLHRLGHAFIPDLGGCNIGGRPIDFHLKALREFGAIVDKTASGMEITAPNGLHGTKLSLPYPSVGATEQILLTAVRAEGVTELSNAAIEPEIIDLICVLQKMGAIIKVHTDRVIEIEGVKRLGGYVHRPIPDRIEAASWAAAALATKGDVFVEGARQADMMTFLNTYLSVGGAFEVDDAPVGGGIRFWHPGGELRAVALETDVHPGFMTDWQQPMVVALTQARGLSIVHETVYERRLGYTKALNSMGATIQTYRECLGGTPCRFGRRNFMHSAVIAGPSKLHAADLVIPDLRAGFSHLIAALAAEGTSRVYGVNLINRGYEDFENKLAALGAHVERP</sequence>
<evidence type="ECO:0000256" key="7">
    <source>
        <dbReference type="ARBA" id="ARBA00022984"/>
    </source>
</evidence>
<comment type="function">
    <text evidence="10 13">Cell wall formation. Adds enolpyruvyl to UDP-N-acetylglucosamine.</text>
</comment>
<comment type="pathway">
    <text evidence="2 13">Cell wall biogenesis; peptidoglycan biosynthesis.</text>
</comment>
<dbReference type="Proteomes" id="UP000653674">
    <property type="component" value="Unassembled WGS sequence"/>
</dbReference>
<evidence type="ECO:0000256" key="3">
    <source>
        <dbReference type="ARBA" id="ARBA00022490"/>
    </source>
</evidence>
<dbReference type="EMBL" id="BONU01000004">
    <property type="protein sequence ID" value="GIG72584.1"/>
    <property type="molecule type" value="Genomic_DNA"/>
</dbReference>
<dbReference type="GO" id="GO:0005737">
    <property type="term" value="C:cytoplasm"/>
    <property type="evidence" value="ECO:0007669"/>
    <property type="project" value="UniProtKB-SubCell"/>
</dbReference>
<evidence type="ECO:0000256" key="6">
    <source>
        <dbReference type="ARBA" id="ARBA00022960"/>
    </source>
</evidence>
<dbReference type="CDD" id="cd01555">
    <property type="entry name" value="UdpNAET"/>
    <property type="match status" value="1"/>
</dbReference>